<evidence type="ECO:0000313" key="10">
    <source>
        <dbReference type="EMBL" id="PSB04057.1"/>
    </source>
</evidence>
<dbReference type="CDD" id="cd17321">
    <property type="entry name" value="MFS_MMR_MDR_like"/>
    <property type="match status" value="1"/>
</dbReference>
<evidence type="ECO:0000256" key="8">
    <source>
        <dbReference type="SAM" id="Phobius"/>
    </source>
</evidence>
<protein>
    <submittedName>
        <fullName evidence="10">MFS transporter</fullName>
    </submittedName>
</protein>
<evidence type="ECO:0000256" key="2">
    <source>
        <dbReference type="ARBA" id="ARBA00008537"/>
    </source>
</evidence>
<feature type="transmembrane region" description="Helical" evidence="8">
    <location>
        <begin position="155"/>
        <end position="174"/>
    </location>
</feature>
<organism evidence="10 11">
    <name type="scientific">Merismopedia glauca CCAP 1448/3</name>
    <dbReference type="NCBI Taxonomy" id="1296344"/>
    <lineage>
        <taxon>Bacteria</taxon>
        <taxon>Bacillati</taxon>
        <taxon>Cyanobacteriota</taxon>
        <taxon>Cyanophyceae</taxon>
        <taxon>Synechococcales</taxon>
        <taxon>Merismopediaceae</taxon>
        <taxon>Merismopedia</taxon>
    </lineage>
</organism>
<feature type="transmembrane region" description="Helical" evidence="8">
    <location>
        <begin position="319"/>
        <end position="338"/>
    </location>
</feature>
<dbReference type="AlphaFoldDB" id="A0A2T1C7E1"/>
<feature type="transmembrane region" description="Helical" evidence="8">
    <location>
        <begin position="433"/>
        <end position="451"/>
    </location>
</feature>
<dbReference type="OrthoDB" id="9816041at2"/>
<comment type="caution">
    <text evidence="10">The sequence shown here is derived from an EMBL/GenBank/DDBJ whole genome shotgun (WGS) entry which is preliminary data.</text>
</comment>
<evidence type="ECO:0000256" key="6">
    <source>
        <dbReference type="ARBA" id="ARBA00022989"/>
    </source>
</evidence>
<dbReference type="GO" id="GO:0022857">
    <property type="term" value="F:transmembrane transporter activity"/>
    <property type="evidence" value="ECO:0007669"/>
    <property type="project" value="InterPro"/>
</dbReference>
<feature type="transmembrane region" description="Helical" evidence="8">
    <location>
        <begin position="91"/>
        <end position="112"/>
    </location>
</feature>
<feature type="transmembrane region" description="Helical" evidence="8">
    <location>
        <begin position="36"/>
        <end position="54"/>
    </location>
</feature>
<feature type="transmembrane region" description="Helical" evidence="8">
    <location>
        <begin position="124"/>
        <end position="149"/>
    </location>
</feature>
<dbReference type="Gene3D" id="1.20.1250.20">
    <property type="entry name" value="MFS general substrate transporter like domains"/>
    <property type="match status" value="1"/>
</dbReference>
<dbReference type="InterPro" id="IPR020846">
    <property type="entry name" value="MFS_dom"/>
</dbReference>
<dbReference type="PRINTS" id="PR01036">
    <property type="entry name" value="TCRTETB"/>
</dbReference>
<dbReference type="InterPro" id="IPR036259">
    <property type="entry name" value="MFS_trans_sf"/>
</dbReference>
<keyword evidence="5 8" id="KW-0812">Transmembrane</keyword>
<dbReference type="InterPro" id="IPR011701">
    <property type="entry name" value="MFS"/>
</dbReference>
<feature type="transmembrane region" description="Helical" evidence="8">
    <location>
        <begin position="213"/>
        <end position="235"/>
    </location>
</feature>
<dbReference type="SUPFAM" id="SSF103473">
    <property type="entry name" value="MFS general substrate transporter"/>
    <property type="match status" value="1"/>
</dbReference>
<dbReference type="NCBIfam" id="TIGR00711">
    <property type="entry name" value="efflux_EmrB"/>
    <property type="match status" value="1"/>
</dbReference>
<dbReference type="PANTHER" id="PTHR42718:SF9">
    <property type="entry name" value="MAJOR FACILITATOR SUPERFAMILY MULTIDRUG TRANSPORTER MFSC"/>
    <property type="match status" value="1"/>
</dbReference>
<dbReference type="PANTHER" id="PTHR42718">
    <property type="entry name" value="MAJOR FACILITATOR SUPERFAMILY MULTIDRUG TRANSPORTER MFSC"/>
    <property type="match status" value="1"/>
</dbReference>
<keyword evidence="6 8" id="KW-1133">Transmembrane helix</keyword>
<dbReference type="PROSITE" id="PS50850">
    <property type="entry name" value="MFS"/>
    <property type="match status" value="1"/>
</dbReference>
<accession>A0A2T1C7E1</accession>
<feature type="transmembrane region" description="Helical" evidence="8">
    <location>
        <begin position="290"/>
        <end position="307"/>
    </location>
</feature>
<feature type="transmembrane region" description="Helical" evidence="8">
    <location>
        <begin position="186"/>
        <end position="207"/>
    </location>
</feature>
<evidence type="ECO:0000256" key="1">
    <source>
        <dbReference type="ARBA" id="ARBA00004651"/>
    </source>
</evidence>
<feature type="transmembrane region" description="Helical" evidence="8">
    <location>
        <begin position="256"/>
        <end position="278"/>
    </location>
</feature>
<feature type="transmembrane region" description="Helical" evidence="8">
    <location>
        <begin position="394"/>
        <end position="413"/>
    </location>
</feature>
<evidence type="ECO:0000259" key="9">
    <source>
        <dbReference type="PROSITE" id="PS50850"/>
    </source>
</evidence>
<evidence type="ECO:0000256" key="5">
    <source>
        <dbReference type="ARBA" id="ARBA00022692"/>
    </source>
</evidence>
<sequence>MLGVGLGVLMFTVDTSIVNIALPTLVKEFQTSFATIQWVVLSYLLVVTALVLGAARLGDIFGKKKLYLGGLVLFTISSLLCGLAPNVGWLIAFRALQGVGAVTISGLGAAIITEVFPVSERGRALGIIGAVVSLGIASGPSIGGFLIGLSGWESIFFVNVPLGIFATLVVIFNVPDDAKSGRGQTFDWLGTILITGILIAFALGMTYGQERGFLDPLVVGLQAIALVGLLLFLWLESRISQPLLDLKLFRNQQFSFSLLTGFIVFITIAGTIFVIPFFLELVLHYPTQHVGLLLAVSPVIGGIVAPLSGNLSDRFGTKLVSLIGLILMILGCLSISTFNSHMTDLDYILGVTPFGIGFGMFQSPNNSAILGAVAPQRLGIASGLLSLSRTLGQTAGVPLMGALFAFLTLRHGGDNNVTQASSEALVMGVQGTFQAAAAMLSLAVVVVLIRWRIPQER</sequence>
<feature type="domain" description="Major facilitator superfamily (MFS) profile" evidence="9">
    <location>
        <begin position="1"/>
        <end position="455"/>
    </location>
</feature>
<keyword evidence="4" id="KW-1003">Cell membrane</keyword>
<dbReference type="EMBL" id="PVWJ01000019">
    <property type="protein sequence ID" value="PSB04057.1"/>
    <property type="molecule type" value="Genomic_DNA"/>
</dbReference>
<keyword evidence="11" id="KW-1185">Reference proteome</keyword>
<evidence type="ECO:0000313" key="11">
    <source>
        <dbReference type="Proteomes" id="UP000238762"/>
    </source>
</evidence>
<proteinExistence type="inferred from homology"/>
<reference evidence="10 11" key="2">
    <citation type="submission" date="2018-03" db="EMBL/GenBank/DDBJ databases">
        <title>The ancient ancestry and fast evolution of plastids.</title>
        <authorList>
            <person name="Moore K.R."/>
            <person name="Magnabosco C."/>
            <person name="Momper L."/>
            <person name="Gold D.A."/>
            <person name="Bosak T."/>
            <person name="Fournier G.P."/>
        </authorList>
    </citation>
    <scope>NUCLEOTIDE SEQUENCE [LARGE SCALE GENOMIC DNA]</scope>
    <source>
        <strain evidence="10 11">CCAP 1448/3</strain>
    </source>
</reference>
<gene>
    <name evidence="10" type="ORF">C7B64_05795</name>
</gene>
<dbReference type="GO" id="GO:0005886">
    <property type="term" value="C:plasma membrane"/>
    <property type="evidence" value="ECO:0007669"/>
    <property type="project" value="UniProtKB-SubCell"/>
</dbReference>
<dbReference type="Gene3D" id="1.20.1720.10">
    <property type="entry name" value="Multidrug resistance protein D"/>
    <property type="match status" value="1"/>
</dbReference>
<evidence type="ECO:0000256" key="4">
    <source>
        <dbReference type="ARBA" id="ARBA00022475"/>
    </source>
</evidence>
<keyword evidence="3" id="KW-0813">Transport</keyword>
<reference evidence="10 11" key="1">
    <citation type="submission" date="2018-02" db="EMBL/GenBank/DDBJ databases">
        <authorList>
            <person name="Cohen D.B."/>
            <person name="Kent A.D."/>
        </authorList>
    </citation>
    <scope>NUCLEOTIDE SEQUENCE [LARGE SCALE GENOMIC DNA]</scope>
    <source>
        <strain evidence="10 11">CCAP 1448/3</strain>
    </source>
</reference>
<evidence type="ECO:0000256" key="3">
    <source>
        <dbReference type="ARBA" id="ARBA00022448"/>
    </source>
</evidence>
<comment type="subcellular location">
    <subcellularLocation>
        <location evidence="1">Cell membrane</location>
        <topology evidence="1">Multi-pass membrane protein</topology>
    </subcellularLocation>
</comment>
<feature type="transmembrane region" description="Helical" evidence="8">
    <location>
        <begin position="66"/>
        <end position="85"/>
    </location>
</feature>
<evidence type="ECO:0000256" key="7">
    <source>
        <dbReference type="ARBA" id="ARBA00023136"/>
    </source>
</evidence>
<keyword evidence="7 8" id="KW-0472">Membrane</keyword>
<name>A0A2T1C7E1_9CYAN</name>
<dbReference type="Proteomes" id="UP000238762">
    <property type="component" value="Unassembled WGS sequence"/>
</dbReference>
<dbReference type="InterPro" id="IPR004638">
    <property type="entry name" value="EmrB-like"/>
</dbReference>
<comment type="similarity">
    <text evidence="2">Belongs to the major facilitator superfamily. EmrB family.</text>
</comment>
<dbReference type="Pfam" id="PF07690">
    <property type="entry name" value="MFS_1"/>
    <property type="match status" value="1"/>
</dbReference>